<evidence type="ECO:0000313" key="2">
    <source>
        <dbReference type="Proteomes" id="UP000249700"/>
    </source>
</evidence>
<comment type="caution">
    <text evidence="1">The sequence shown here is derived from an EMBL/GenBank/DDBJ whole genome shotgun (WGS) entry which is preliminary data.</text>
</comment>
<sequence>MKIEPMPGISIEKLNAEAEEAERLHGISRARYIAQRLGQPFSDSDSRAVKLRQLADKEL</sequence>
<protein>
    <submittedName>
        <fullName evidence="1">Uncharacterized protein</fullName>
    </submittedName>
</protein>
<accession>A0A328XW43</accession>
<dbReference type="EMBL" id="QLSX01000005">
    <property type="protein sequence ID" value="RAR61517.1"/>
    <property type="molecule type" value="Genomic_DNA"/>
</dbReference>
<reference evidence="1 2" key="1">
    <citation type="submission" date="2018-06" db="EMBL/GenBank/DDBJ databases">
        <title>Comparative analysis of microorganisms from saline springs in Andes Mountain Range, Colombia.</title>
        <authorList>
            <person name="Rubin E."/>
        </authorList>
    </citation>
    <scope>NUCLEOTIDE SEQUENCE [LARGE SCALE GENOMIC DNA]</scope>
    <source>
        <strain evidence="1 2">USBA-857</strain>
    </source>
</reference>
<evidence type="ECO:0000313" key="1">
    <source>
        <dbReference type="EMBL" id="RAR61517.1"/>
    </source>
</evidence>
<dbReference type="RefSeq" id="WP_112054862.1">
    <property type="nucleotide sequence ID" value="NZ_QLSX01000005.1"/>
</dbReference>
<dbReference type="Proteomes" id="UP000249700">
    <property type="component" value="Unassembled WGS sequence"/>
</dbReference>
<proteinExistence type="predicted"/>
<name>A0A328XW43_9GAMM</name>
<dbReference type="AlphaFoldDB" id="A0A328XW43"/>
<gene>
    <name evidence="1" type="ORF">BCL93_105118</name>
</gene>
<organism evidence="1 2">
    <name type="scientific">Onishia taeanensis</name>
    <dbReference type="NCBI Taxonomy" id="284577"/>
    <lineage>
        <taxon>Bacteria</taxon>
        <taxon>Pseudomonadati</taxon>
        <taxon>Pseudomonadota</taxon>
        <taxon>Gammaproteobacteria</taxon>
        <taxon>Oceanospirillales</taxon>
        <taxon>Halomonadaceae</taxon>
        <taxon>Onishia</taxon>
    </lineage>
</organism>